<dbReference type="InterPro" id="IPR002156">
    <property type="entry name" value="RNaseH_domain"/>
</dbReference>
<comment type="caution">
    <text evidence="2">The sequence shown here is derived from an EMBL/GenBank/DDBJ whole genome shotgun (WGS) entry which is preliminary data.</text>
</comment>
<proteinExistence type="predicted"/>
<evidence type="ECO:0000313" key="2">
    <source>
        <dbReference type="EMBL" id="KAG5543070.1"/>
    </source>
</evidence>
<dbReference type="PROSITE" id="PS50879">
    <property type="entry name" value="RNASE_H_1"/>
    <property type="match status" value="1"/>
</dbReference>
<name>A0AAV6JRZ3_9ERIC</name>
<dbReference type="CDD" id="cd06222">
    <property type="entry name" value="RNase_H_like"/>
    <property type="match status" value="1"/>
</dbReference>
<dbReference type="Gene3D" id="3.30.420.10">
    <property type="entry name" value="Ribonuclease H-like superfamily/Ribonuclease H"/>
    <property type="match status" value="1"/>
</dbReference>
<feature type="domain" description="RNase H type-1" evidence="1">
    <location>
        <begin position="58"/>
        <end position="187"/>
    </location>
</feature>
<evidence type="ECO:0000313" key="3">
    <source>
        <dbReference type="Proteomes" id="UP000823749"/>
    </source>
</evidence>
<organism evidence="2 3">
    <name type="scientific">Rhododendron griersonianum</name>
    <dbReference type="NCBI Taxonomy" id="479676"/>
    <lineage>
        <taxon>Eukaryota</taxon>
        <taxon>Viridiplantae</taxon>
        <taxon>Streptophyta</taxon>
        <taxon>Embryophyta</taxon>
        <taxon>Tracheophyta</taxon>
        <taxon>Spermatophyta</taxon>
        <taxon>Magnoliopsida</taxon>
        <taxon>eudicotyledons</taxon>
        <taxon>Gunneridae</taxon>
        <taxon>Pentapetalae</taxon>
        <taxon>asterids</taxon>
        <taxon>Ericales</taxon>
        <taxon>Ericaceae</taxon>
        <taxon>Ericoideae</taxon>
        <taxon>Rhodoreae</taxon>
        <taxon>Rhododendron</taxon>
    </lineage>
</organism>
<dbReference type="InterPro" id="IPR012337">
    <property type="entry name" value="RNaseH-like_sf"/>
</dbReference>
<dbReference type="GO" id="GO:0003676">
    <property type="term" value="F:nucleic acid binding"/>
    <property type="evidence" value="ECO:0007669"/>
    <property type="project" value="InterPro"/>
</dbReference>
<dbReference type="PANTHER" id="PTHR47723">
    <property type="entry name" value="OS05G0353850 PROTEIN"/>
    <property type="match status" value="1"/>
</dbReference>
<keyword evidence="3" id="KW-1185">Reference proteome</keyword>
<dbReference type="Pfam" id="PF13456">
    <property type="entry name" value="RVT_3"/>
    <property type="match status" value="1"/>
</dbReference>
<dbReference type="AlphaFoldDB" id="A0AAV6JRZ3"/>
<gene>
    <name evidence="2" type="ORF">RHGRI_015979</name>
</gene>
<protein>
    <recommendedName>
        <fullName evidence="1">RNase H type-1 domain-containing protein</fullName>
    </recommendedName>
</protein>
<dbReference type="Proteomes" id="UP000823749">
    <property type="component" value="Chromosome 6"/>
</dbReference>
<dbReference type="EMBL" id="JACTNZ010000006">
    <property type="protein sequence ID" value="KAG5543070.1"/>
    <property type="molecule type" value="Genomic_DNA"/>
</dbReference>
<sequence>MATSDLCPRCNTCSENITHLFRECNKAKELWSCIPSSHLMRGDMDTSNCEWISLNMRSNSDIKLNTDGCWYEANGRGGFGGLFRDHNGDWIMGYYGKGAFTSSLEAEIWSVHKGLEIILARKLENVKIESDSLNAVNLINEGNPNLHPHSVMINEAHHLMDRTNTTIGHTYRTANQCADYLARWGAEQNVNLVFLVEMPTAMREFVLRDSLNIMQVLG</sequence>
<reference evidence="2 3" key="1">
    <citation type="submission" date="2020-08" db="EMBL/GenBank/DDBJ databases">
        <title>Plant Genome Project.</title>
        <authorList>
            <person name="Zhang R.-G."/>
        </authorList>
    </citation>
    <scope>NUCLEOTIDE SEQUENCE [LARGE SCALE GENOMIC DNA]</scope>
    <source>
        <strain evidence="2">WSP0</strain>
        <tissue evidence="2">Leaf</tissue>
    </source>
</reference>
<dbReference type="InterPro" id="IPR044730">
    <property type="entry name" value="RNase_H-like_dom_plant"/>
</dbReference>
<accession>A0AAV6JRZ3</accession>
<evidence type="ECO:0000259" key="1">
    <source>
        <dbReference type="PROSITE" id="PS50879"/>
    </source>
</evidence>
<dbReference type="InterPro" id="IPR053151">
    <property type="entry name" value="RNase_H-like"/>
</dbReference>
<dbReference type="SUPFAM" id="SSF53098">
    <property type="entry name" value="Ribonuclease H-like"/>
    <property type="match status" value="1"/>
</dbReference>
<dbReference type="PANTHER" id="PTHR47723:SF19">
    <property type="entry name" value="POLYNUCLEOTIDYL TRANSFERASE, RIBONUCLEASE H-LIKE SUPERFAMILY PROTEIN"/>
    <property type="match status" value="1"/>
</dbReference>
<dbReference type="GO" id="GO:0004523">
    <property type="term" value="F:RNA-DNA hybrid ribonuclease activity"/>
    <property type="evidence" value="ECO:0007669"/>
    <property type="project" value="InterPro"/>
</dbReference>
<dbReference type="InterPro" id="IPR036397">
    <property type="entry name" value="RNaseH_sf"/>
</dbReference>